<comment type="caution">
    <text evidence="5">The sequence shown here is derived from an EMBL/GenBank/DDBJ whole genome shotgun (WGS) entry which is preliminary data.</text>
</comment>
<feature type="region of interest" description="Disordered" evidence="1">
    <location>
        <begin position="2277"/>
        <end position="2360"/>
    </location>
</feature>
<evidence type="ECO:0000313" key="5">
    <source>
        <dbReference type="EMBL" id="KAK3274876.1"/>
    </source>
</evidence>
<keyword evidence="6" id="KW-1185">Reference proteome</keyword>
<organism evidence="5 6">
    <name type="scientific">Cymbomonas tetramitiformis</name>
    <dbReference type="NCBI Taxonomy" id="36881"/>
    <lineage>
        <taxon>Eukaryota</taxon>
        <taxon>Viridiplantae</taxon>
        <taxon>Chlorophyta</taxon>
        <taxon>Pyramimonadophyceae</taxon>
        <taxon>Pyramimonadales</taxon>
        <taxon>Pyramimonadaceae</taxon>
        <taxon>Cymbomonas</taxon>
    </lineage>
</organism>
<evidence type="ECO:0000256" key="1">
    <source>
        <dbReference type="SAM" id="MobiDB-lite"/>
    </source>
</evidence>
<dbReference type="InterPro" id="IPR036890">
    <property type="entry name" value="HATPase_C_sf"/>
</dbReference>
<dbReference type="EMBL" id="LGRX02007501">
    <property type="protein sequence ID" value="KAK3274876.1"/>
    <property type="molecule type" value="Genomic_DNA"/>
</dbReference>
<dbReference type="PANTHER" id="PTHR32387:SF0">
    <property type="entry name" value="PROTEIN NO VEIN"/>
    <property type="match status" value="1"/>
</dbReference>
<dbReference type="InterPro" id="IPR058210">
    <property type="entry name" value="SACS/Nov_dom"/>
</dbReference>
<dbReference type="InterPro" id="IPR052957">
    <property type="entry name" value="Auxin_embryo_med"/>
</dbReference>
<evidence type="ECO:0000313" key="6">
    <source>
        <dbReference type="Proteomes" id="UP001190700"/>
    </source>
</evidence>
<feature type="domain" description="Sacsin/Nov" evidence="4">
    <location>
        <begin position="579"/>
        <end position="687"/>
    </location>
</feature>
<feature type="region of interest" description="Disordered" evidence="1">
    <location>
        <begin position="1414"/>
        <end position="1454"/>
    </location>
</feature>
<keyword evidence="2" id="KW-0732">Signal</keyword>
<evidence type="ECO:0000256" key="2">
    <source>
        <dbReference type="SAM" id="SignalP"/>
    </source>
</evidence>
<feature type="compositionally biased region" description="Polar residues" evidence="1">
    <location>
        <begin position="1434"/>
        <end position="1443"/>
    </location>
</feature>
<dbReference type="NCBIfam" id="NF047352">
    <property type="entry name" value="P_loop_sacsin"/>
    <property type="match status" value="1"/>
</dbReference>
<dbReference type="Pfam" id="PF13020">
    <property type="entry name" value="NOV_C"/>
    <property type="match status" value="1"/>
</dbReference>
<gene>
    <name evidence="5" type="ORF">CYMTET_16965</name>
</gene>
<protein>
    <recommendedName>
        <fullName evidence="7">Protein NO VEIN C-terminal domain-containing protein</fullName>
    </recommendedName>
</protein>
<reference evidence="5 6" key="1">
    <citation type="journal article" date="2015" name="Genome Biol. Evol.">
        <title>Comparative Genomics of a Bacterivorous Green Alga Reveals Evolutionary Causalities and Consequences of Phago-Mixotrophic Mode of Nutrition.</title>
        <authorList>
            <person name="Burns J.A."/>
            <person name="Paasch A."/>
            <person name="Narechania A."/>
            <person name="Kim E."/>
        </authorList>
    </citation>
    <scope>NUCLEOTIDE SEQUENCE [LARGE SCALE GENOMIC DNA]</scope>
    <source>
        <strain evidence="5 6">PLY_AMNH</strain>
    </source>
</reference>
<feature type="region of interest" description="Disordered" evidence="1">
    <location>
        <begin position="2435"/>
        <end position="2484"/>
    </location>
</feature>
<feature type="compositionally biased region" description="Basic residues" evidence="1">
    <location>
        <begin position="471"/>
        <end position="480"/>
    </location>
</feature>
<feature type="compositionally biased region" description="Low complexity" evidence="1">
    <location>
        <begin position="1414"/>
        <end position="1425"/>
    </location>
</feature>
<dbReference type="Gene3D" id="3.30.565.10">
    <property type="entry name" value="Histidine kinase-like ATPase, C-terminal domain"/>
    <property type="match status" value="1"/>
</dbReference>
<feature type="region of interest" description="Disordered" evidence="1">
    <location>
        <begin position="2522"/>
        <end position="2575"/>
    </location>
</feature>
<feature type="compositionally biased region" description="Polar residues" evidence="1">
    <location>
        <begin position="2333"/>
        <end position="2342"/>
    </location>
</feature>
<feature type="region of interest" description="Disordered" evidence="1">
    <location>
        <begin position="2623"/>
        <end position="2734"/>
    </location>
</feature>
<accession>A0AAE0L7E9</accession>
<dbReference type="SUPFAM" id="SSF55874">
    <property type="entry name" value="ATPase domain of HSP90 chaperone/DNA topoisomerase II/histidine kinase"/>
    <property type="match status" value="1"/>
</dbReference>
<proteinExistence type="predicted"/>
<feature type="compositionally biased region" description="Basic and acidic residues" evidence="1">
    <location>
        <begin position="2542"/>
        <end position="2558"/>
    </location>
</feature>
<feature type="chain" id="PRO_5042239796" description="Protein NO VEIN C-terminal domain-containing protein" evidence="2">
    <location>
        <begin position="21"/>
        <end position="2933"/>
    </location>
</feature>
<evidence type="ECO:0000259" key="4">
    <source>
        <dbReference type="Pfam" id="PF25794"/>
    </source>
</evidence>
<dbReference type="Pfam" id="PF25794">
    <property type="entry name" value="SACS"/>
    <property type="match status" value="1"/>
</dbReference>
<evidence type="ECO:0008006" key="7">
    <source>
        <dbReference type="Google" id="ProtNLM"/>
    </source>
</evidence>
<feature type="compositionally biased region" description="Low complexity" evidence="1">
    <location>
        <begin position="2344"/>
        <end position="2356"/>
    </location>
</feature>
<dbReference type="InterPro" id="IPR024975">
    <property type="entry name" value="NOV_C"/>
</dbReference>
<feature type="region of interest" description="Disordered" evidence="1">
    <location>
        <begin position="964"/>
        <end position="992"/>
    </location>
</feature>
<feature type="signal peptide" evidence="2">
    <location>
        <begin position="1"/>
        <end position="20"/>
    </location>
</feature>
<feature type="domain" description="Protein NO VEIN C-terminal" evidence="3">
    <location>
        <begin position="2819"/>
        <end position="2900"/>
    </location>
</feature>
<sequence>MARFLILSVYVNSFVDTAVAVLAEQFEQRVSGRFLDASLLANLEQTVRQRLNVPVTAPLSNQFHSLASLLVSGADGEYARRLEQCAGLRVHTEFIPCHGHRAIGLTQLKMLMRGCAWSKNCPNDGDAFTKRSILLAHFGPCGADAALDFLAAKHLQPAGWTTGLQHDASPLEYDESPHGVAQAHVIWEADAVAKLWVYIADERRTGRPGQQQQQHFSDLRVYAEARAAGDCGSDESNCGDSSALASPNATLNGAANTMTRCAGFTEGALGRVTEQDALDRLGAVAYLVDIAEDVCWEEIFEPSVGDLGEFVQRLGRRLRSEKGVRLLAVCPGRPTIRASYIRIPLQEEASWEHLGAELSLAHWTAAAAHLVALCVAEGFVNCAEVANAQHELGERLRQSAPSPPSISEEQHARHVASAGLQLLLRLPLRFAREFGALIVREALQELDPGWEDTLLAAASNLNADSQEPTPKKKKKKKKKTLTGASGAHIGGTLEDDQSADAVDLQEAHQSIPGAFAGMEYHKLEEDWDNQPQSVEDREAQARNIIARLRDEYLMPAHKGAEMLKESLGGALERLGADLYRDEHHFIYELLQNCDDNDYDSSAVPSAKLLLITPNGSSNHKQGDMLVCLNNEHGFSEKNVRALCRVNGSTKCSDPQADSSQEKIGRKGIGFKSVFTISDTPTIHSNEWHFRFNALLDRQPGNQRVMKLGYVVPEPLPPEDATYLHGVAPGEPDWCTEIRLPFKGGRCKPKDLQRLKADLQRLDDGLVLINLNRLARLDIHTQIAAGPASACSISKQVVAAWSSPGSPTLQQIRITKTVTAPPAPPPTAAAALQPLPQQCTAVSTSVADLLVVSTTVHAQMQPTPLTLSFLLPPKDASTRDKLLQWQINSRPKECDTYCYLPLCSYGWRLIVHASFDITASRDSLHDKSMVNYQVRKRLPALFREAHECMQLHGFFRTAAEGGAATRESSHQRLPSTAAAANPRNPHPSGTPAANDAPPCLHSAFLLRFLPLPGELTGYFKGLEDAVWGEMRKAECVALEDGSSIAPTKAFLPPLEAASLLRLVAPDMLHELVGWHYLPESYRGLDPLVRQQLGVKESLGDAVHVLRALLHSPEFAQRCTQPGRLDWLVRLYICIYDVAIKPASAAGDPRAHGRLHGDGLHQPSLGYSVRSGASDFLSEVGRIKLVPCRVRDHILDGDGKSQGADADHDDEMVLVSACNEMGGNTTLFMMTEMNRLPQEPASIERLLHIMEAKVVDGRLLDSATATSSKSGAEVIKSVLRHLRVRAASVPEIAVHVVLPFLQSLSSNQPDDVASGSGTLNAADKAKLVACVHFLAGSTEHFEACDELCHKLGMPACFSERLALRRLVPLPCVALLSGASATVCASATERGTSSPATVLFSTNFIAQLSDAYRAPDAAATSSGSSAPPHINAARIPQHSSSSSTAGNPVAASAASSSTGRMTEALQALGVDALQWRDMVARVAADHGHAVFTLDDDLLPPRNVDGAATRRLYKFLAGPLGVSFVMRVYPTEVVHSPETYPLQEDAPLPEGLAAQLSSASASADVVQVKDFDSPMLPFILEAYRRQGENRQVDSAGAMPLTVMLMAAALALDVPPGCKEATAKWPMCSPSSQPGINHSDTTTAWPATAADGSPSGTMTQETKAAPSAVMRRLRHEVWIPTMKKGICGQATRLFEHSEEAYTKLFNGDGSHFVQHTGSSPQKHQSGTAGGESSSGLLVCGLLTDLGIGPAGWRDAVDVLRDLQGSGVARLSEARVTDMLTFLHSQWKLDSTNNTPDIRRIMEEETLIFVPQEHYKWTKGAENRDGPGIWVNSQQCRIRNVRSLRKGHNKCSPPSGLAPDYYGLGPDCYEMEPHYARVLEQPLKDFGVPETPSMQDLFRHVAGMVQRKSPQDQIVIKAGHVFKILMDDKRSANSMWLRDDGDIQLFREYLEKFGVLLTQCGRWVPWNKRPEDSVAHHAQTLALPPAFPRRGCKGGAPAAGRDSAEQMIVSSDLLDRSGMPFFNFLHNDLGMPIAAVGSSAPTTSTIVMTEVCTCRPVADTTPERDALACATSYFQVWLHHSFGDLYRHVDANAADHLKKMTIHVCRDLTVGGRPSDCHYDPSTHTLHLRRLRDDGNKLNAPRCATVLVRDVLLCPQRGEPAAAHQAARAQSSGAKVLAEVLNDVSWVSAASWQHMTAVDSSGPVESSSPCSEEDMLCCQRAGVNAAAKVCRACDHHPASCRSQQQPGSCGLCNPSAAALPSSWWLWRPPLPVNNLARALDEKHGTQQAGGAFRGPGAEPPRGAPGSPYFLHGTMHANDISNASDGHSPALAPGLASGGLQHQPSSGVNTGSGAAIGSQSSSAYRPGTTSCPTHIGTIGDAVLSAHTAGSLAVSRASSEGDGLCTAHNLDNSLRGAGSDVTGASSAALWRDGASTWAHRHDAASRKPPAATLLGSPQQHQAREAALQEPLPPITHKGVSRRSQDGAARPRGASFTLPPIMASNMFQLPAVFRVALLTKKAALLDRGGAWEPGQWRSSEFDGLDVGHSAGGDDSRKGLSVEHERAGPGRSAEAGQLHASEPRGVADERAELDGFVDGSEQLHASEPRGRTCTSSLNGSACAHLGLAEHDADVSRGGRGADQPHLLGAGTMGHEYGGSGTGQPRAAARPDGGASWGGGHHYGVSAPELGGTLPADSASADSASADRGRSGLDAHNDCSPAAVAHHRDESSAGIAGRDNLNEDRHRHVDERASHDFYKDYDAASPPDESVDFQKLLADFQKLAAENMPPCLDDITADDPASLTNQALHTADELRQRMIGRWAERWVYQLLQALRERGHIERVTWINENKESEKPYDIVVVLPDGEQEFWEVKSTTAMKNKNAVFHVSWPQARKAITTSKYTFALVYQAGCEDARLEYRGYHGLDLTCTANDKMHMEHVHFTDM</sequence>
<dbReference type="PANTHER" id="PTHR32387">
    <property type="entry name" value="WU:FJ29H11"/>
    <property type="match status" value="1"/>
</dbReference>
<feature type="region of interest" description="Disordered" evidence="1">
    <location>
        <begin position="461"/>
        <end position="502"/>
    </location>
</feature>
<name>A0AAE0L7E9_9CHLO</name>
<feature type="compositionally biased region" description="Basic and acidic residues" evidence="1">
    <location>
        <begin position="2694"/>
        <end position="2706"/>
    </location>
</feature>
<dbReference type="Proteomes" id="UP001190700">
    <property type="component" value="Unassembled WGS sequence"/>
</dbReference>
<evidence type="ECO:0000259" key="3">
    <source>
        <dbReference type="Pfam" id="PF13020"/>
    </source>
</evidence>